<dbReference type="RefSeq" id="WP_022169915.1">
    <property type="nucleotide sequence ID" value="NZ_CATVRT010000003.1"/>
</dbReference>
<accession>A0A173RPL7</accession>
<dbReference type="AlphaFoldDB" id="A0A173RPL7"/>
<feature type="transmembrane region" description="Helical" evidence="1">
    <location>
        <begin position="45"/>
        <end position="66"/>
    </location>
</feature>
<feature type="transmembrane region" description="Helical" evidence="1">
    <location>
        <begin position="419"/>
        <end position="439"/>
    </location>
</feature>
<evidence type="ECO:0000313" key="3">
    <source>
        <dbReference type="Proteomes" id="UP000095390"/>
    </source>
</evidence>
<keyword evidence="1" id="KW-0812">Transmembrane</keyword>
<keyword evidence="1" id="KW-0472">Membrane</keyword>
<feature type="transmembrane region" description="Helical" evidence="1">
    <location>
        <begin position="299"/>
        <end position="318"/>
    </location>
</feature>
<evidence type="ECO:0000256" key="1">
    <source>
        <dbReference type="SAM" id="Phobius"/>
    </source>
</evidence>
<dbReference type="EMBL" id="CYYC01000003">
    <property type="protein sequence ID" value="CUM80024.1"/>
    <property type="molecule type" value="Genomic_DNA"/>
</dbReference>
<dbReference type="Proteomes" id="UP000095390">
    <property type="component" value="Unassembled WGS sequence"/>
</dbReference>
<gene>
    <name evidence="2" type="ORF">ERS852578_00303</name>
</gene>
<evidence type="ECO:0000313" key="2">
    <source>
        <dbReference type="EMBL" id="CUM80024.1"/>
    </source>
</evidence>
<proteinExistence type="predicted"/>
<evidence type="ECO:0008006" key="4">
    <source>
        <dbReference type="Google" id="ProtNLM"/>
    </source>
</evidence>
<dbReference type="OrthoDB" id="9793966at2"/>
<reference evidence="2 3" key="1">
    <citation type="submission" date="2015-09" db="EMBL/GenBank/DDBJ databases">
        <authorList>
            <consortium name="Pathogen Informatics"/>
        </authorList>
    </citation>
    <scope>NUCLEOTIDE SEQUENCE [LARGE SCALE GENOMIC DNA]</scope>
    <source>
        <strain evidence="2 3">2789STDY5834966</strain>
    </source>
</reference>
<feature type="transmembrane region" description="Helical" evidence="1">
    <location>
        <begin position="260"/>
        <end position="279"/>
    </location>
</feature>
<protein>
    <recommendedName>
        <fullName evidence="4">Type II secretion system protein GspF domain-containing protein</fullName>
    </recommendedName>
</protein>
<name>A0A173RPL7_9FIRM</name>
<sequence>MNNIFVSWKQKIESRIISDLKSQYTESEEQIRQRKEQFLKKQKKIILIEIIAGAVFLAFLIIRAAFLQDDILLSRNSFGQGSKEVQLSLKKDDKKKEITYKLDEQKLSAEEESKVYIQFFKKLKKIMMKNNTSLKQIQTPLNLPDTVDGYPFEITYELAEDGYIRLDGSINEEEQAKLKRGETYRTYIVVTARYGEYRKSKKYEIRIVPKKNISQTNVFYKIQQYLKKEEQENRYSRDIKIPSVYKDIEITKRQENQGGISGILILFVTVCIFIPLHNYLKLQEEGKKCQEQAERDFPVIVHLLTLYMGAGLSFFSAVKRISQNYQKQRELDDSKKYAFEKMMRMEQQMSNGVSQREACQDWGMQFRTDSYQKLSLILIQSFTKGGREAAMLMEAEEREAFHKRIDRAKKEGEEASTRLLFPMILLLCQVMLLVMYPALTRFQGF</sequence>
<organism evidence="2 3">
    <name type="scientific">Anaerobutyricum hallii</name>
    <dbReference type="NCBI Taxonomy" id="39488"/>
    <lineage>
        <taxon>Bacteria</taxon>
        <taxon>Bacillati</taxon>
        <taxon>Bacillota</taxon>
        <taxon>Clostridia</taxon>
        <taxon>Lachnospirales</taxon>
        <taxon>Lachnospiraceae</taxon>
        <taxon>Anaerobutyricum</taxon>
    </lineage>
</organism>
<keyword evidence="1" id="KW-1133">Transmembrane helix</keyword>